<keyword evidence="1" id="KW-0812">Transmembrane</keyword>
<comment type="caution">
    <text evidence="2">The sequence shown here is derived from an EMBL/GenBank/DDBJ whole genome shotgun (WGS) entry which is preliminary data.</text>
</comment>
<keyword evidence="1" id="KW-1133">Transmembrane helix</keyword>
<gene>
    <name evidence="2" type="ORF">CWI71_05155</name>
</gene>
<proteinExistence type="predicted"/>
<protein>
    <submittedName>
        <fullName evidence="2">Uncharacterized protein</fullName>
    </submittedName>
</protein>
<sequence length="193" mass="22176">MQQHVIQIKLERIEQLFNSFDPTPFVGRDLDPAADDFIAGWADEFPREGAFKIVLQLSESRDLVKAQSRAQDAVRNYYSARAAVQQHKLHRLFRNGRMSLVVGLSFLVACHIMSEFLEQRFAAETLPSLIAHGLIIAGWVAMWRPLEIFLYDWWPLRRRLHLLRRLATAQVEVSSGVPDQADSVRSAEPRKKP</sequence>
<dbReference type="AlphaFoldDB" id="A0A432YML5"/>
<dbReference type="EMBL" id="PIPY01000004">
    <property type="protein sequence ID" value="RUO62239.1"/>
    <property type="molecule type" value="Genomic_DNA"/>
</dbReference>
<evidence type="ECO:0000313" key="3">
    <source>
        <dbReference type="Proteomes" id="UP000288259"/>
    </source>
</evidence>
<dbReference type="OrthoDB" id="653003at2"/>
<evidence type="ECO:0000256" key="1">
    <source>
        <dbReference type="SAM" id="Phobius"/>
    </source>
</evidence>
<dbReference type="Proteomes" id="UP000288259">
    <property type="component" value="Unassembled WGS sequence"/>
</dbReference>
<organism evidence="2 3">
    <name type="scientific">Pseudidiomarina insulisalsae</name>
    <dbReference type="NCBI Taxonomy" id="575789"/>
    <lineage>
        <taxon>Bacteria</taxon>
        <taxon>Pseudomonadati</taxon>
        <taxon>Pseudomonadota</taxon>
        <taxon>Gammaproteobacteria</taxon>
        <taxon>Alteromonadales</taxon>
        <taxon>Idiomarinaceae</taxon>
        <taxon>Pseudidiomarina</taxon>
    </lineage>
</organism>
<name>A0A432YML5_9GAMM</name>
<feature type="transmembrane region" description="Helical" evidence="1">
    <location>
        <begin position="129"/>
        <end position="154"/>
    </location>
</feature>
<feature type="transmembrane region" description="Helical" evidence="1">
    <location>
        <begin position="98"/>
        <end position="117"/>
    </location>
</feature>
<accession>A0A432YML5</accession>
<keyword evidence="1" id="KW-0472">Membrane</keyword>
<keyword evidence="3" id="KW-1185">Reference proteome</keyword>
<dbReference type="RefSeq" id="WP_126754202.1">
    <property type="nucleotide sequence ID" value="NZ_PIPY01000004.1"/>
</dbReference>
<reference evidence="3" key="1">
    <citation type="journal article" date="2018" name="Front. Microbiol.">
        <title>Genome-Based Analysis Reveals the Taxonomy and Diversity of the Family Idiomarinaceae.</title>
        <authorList>
            <person name="Liu Y."/>
            <person name="Lai Q."/>
            <person name="Shao Z."/>
        </authorList>
    </citation>
    <scope>NUCLEOTIDE SEQUENCE [LARGE SCALE GENOMIC DNA]</scope>
    <source>
        <strain evidence="3">CVS-6</strain>
    </source>
</reference>
<evidence type="ECO:0000313" key="2">
    <source>
        <dbReference type="EMBL" id="RUO62239.1"/>
    </source>
</evidence>